<dbReference type="EMBL" id="CM044703">
    <property type="protein sequence ID" value="KAI5670918.1"/>
    <property type="molecule type" value="Genomic_DNA"/>
</dbReference>
<proteinExistence type="predicted"/>
<evidence type="ECO:0000313" key="2">
    <source>
        <dbReference type="Proteomes" id="UP001060085"/>
    </source>
</evidence>
<sequence>MIPIFLTPYDDPMGLNRKIRFELVRDARPGQPELPIRLCLFIFFLSLSRLAMTAALLRLFSFCAAARCPSVTVTFFLHWRNRPMALPLAFPIGETGSQGGNEKYYCIQQVVSESGNDYNFPVLFSGTGDLSKIPDLRELLSSLDPAGFPSLGRSLTRIESNDSWKNIVRGGDYRFFWAYFFPIFFMPIFLTPYDDPIGLNRKIKFELIRDAGPGRANSGCPL</sequence>
<organism evidence="1 2">
    <name type="scientific">Catharanthus roseus</name>
    <name type="common">Madagascar periwinkle</name>
    <name type="synonym">Vinca rosea</name>
    <dbReference type="NCBI Taxonomy" id="4058"/>
    <lineage>
        <taxon>Eukaryota</taxon>
        <taxon>Viridiplantae</taxon>
        <taxon>Streptophyta</taxon>
        <taxon>Embryophyta</taxon>
        <taxon>Tracheophyta</taxon>
        <taxon>Spermatophyta</taxon>
        <taxon>Magnoliopsida</taxon>
        <taxon>eudicotyledons</taxon>
        <taxon>Gunneridae</taxon>
        <taxon>Pentapetalae</taxon>
        <taxon>asterids</taxon>
        <taxon>lamiids</taxon>
        <taxon>Gentianales</taxon>
        <taxon>Apocynaceae</taxon>
        <taxon>Rauvolfioideae</taxon>
        <taxon>Vinceae</taxon>
        <taxon>Catharanthinae</taxon>
        <taxon>Catharanthus</taxon>
    </lineage>
</organism>
<dbReference type="Proteomes" id="UP001060085">
    <property type="component" value="Linkage Group LG03"/>
</dbReference>
<comment type="caution">
    <text evidence="1">The sequence shown here is derived from an EMBL/GenBank/DDBJ whole genome shotgun (WGS) entry which is preliminary data.</text>
</comment>
<protein>
    <submittedName>
        <fullName evidence="1">Uncharacterized protein</fullName>
    </submittedName>
</protein>
<evidence type="ECO:0000313" key="1">
    <source>
        <dbReference type="EMBL" id="KAI5670918.1"/>
    </source>
</evidence>
<name>A0ACC0BE69_CATRO</name>
<gene>
    <name evidence="1" type="ORF">M9H77_11282</name>
</gene>
<accession>A0ACC0BE69</accession>
<reference evidence="2" key="1">
    <citation type="journal article" date="2023" name="Nat. Plants">
        <title>Single-cell RNA sequencing provides a high-resolution roadmap for understanding the multicellular compartmentation of specialized metabolism.</title>
        <authorList>
            <person name="Sun S."/>
            <person name="Shen X."/>
            <person name="Li Y."/>
            <person name="Li Y."/>
            <person name="Wang S."/>
            <person name="Li R."/>
            <person name="Zhang H."/>
            <person name="Shen G."/>
            <person name="Guo B."/>
            <person name="Wei J."/>
            <person name="Xu J."/>
            <person name="St-Pierre B."/>
            <person name="Chen S."/>
            <person name="Sun C."/>
        </authorList>
    </citation>
    <scope>NUCLEOTIDE SEQUENCE [LARGE SCALE GENOMIC DNA]</scope>
</reference>
<keyword evidence="2" id="KW-1185">Reference proteome</keyword>